<dbReference type="InterPro" id="IPR036188">
    <property type="entry name" value="FAD/NAD-bd_sf"/>
</dbReference>
<dbReference type="SUPFAM" id="SSF51905">
    <property type="entry name" value="FAD/NAD(P)-binding domain"/>
    <property type="match status" value="1"/>
</dbReference>
<evidence type="ECO:0000313" key="6">
    <source>
        <dbReference type="EMBL" id="QPZ92575.1"/>
    </source>
</evidence>
<dbReference type="NCBIfam" id="NF004832">
    <property type="entry name" value="PRK06184.1"/>
    <property type="match status" value="1"/>
</dbReference>
<dbReference type="EMBL" id="CP053562">
    <property type="protein sequence ID" value="QPZ92575.1"/>
    <property type="molecule type" value="Genomic_DNA"/>
</dbReference>
<keyword evidence="3" id="KW-0285">Flavoprotein</keyword>
<feature type="domain" description="FAD-binding" evidence="5">
    <location>
        <begin position="5"/>
        <end position="342"/>
    </location>
</feature>
<keyword evidence="7" id="KW-1185">Reference proteome</keyword>
<dbReference type="PRINTS" id="PR00420">
    <property type="entry name" value="RNGMNOXGNASE"/>
</dbReference>
<sequence length="510" mass="54203">MTKDLDVLIVGAGPAGSTLAVDLARRGVTTRIIDKSPHGFPGSRAKGIQPRSLELFEDIGALDDILAAGSLYPPLGIHLGPVRIPKRMFKPAPGSDGTPFRETWLIPQFSTDAIIQKQLAPFGVRVEYGTELLGLAQDDDGVTARIDGPSGPEEVRARYLVGADGGASLVRKSVGIAFEGQTDEADRMIILDCRIDGLGRDHWHVWPGLKGRFAGACPLPHGDLFQVMIRLQPGEAPDMSDAALNERFRKQTRSGKLQLSDIQWKTVFRPNIRLAARYREGRVFLAGDAAHVHTPMGAQGLNTGVQDAYNLGWKLGQVLAGAPDALLESYEAERQPIAARVLGLSTAKYEALNRLDPASIKRGADEKQLGISYAGGPLAGSDTGEAAKLKAGDRAPDATLAGPDGTARRLFQVTCGPAFTLIAVGQEARADLAAINWPDTGAALTRVAIDGTAGDALALTDPQGSFRANYGIERDTLILIRPDGYIGEIATCGRAAAIERFTSRVAPAAN</sequence>
<protein>
    <submittedName>
        <fullName evidence="6">FAD-dependent oxidoreductase</fullName>
    </submittedName>
</protein>
<evidence type="ECO:0000313" key="7">
    <source>
        <dbReference type="Proteomes" id="UP000192422"/>
    </source>
</evidence>
<dbReference type="RefSeq" id="WP_083078261.1">
    <property type="nucleotide sequence ID" value="NZ_CP053562.1"/>
</dbReference>
<dbReference type="PANTHER" id="PTHR43004">
    <property type="entry name" value="TRK SYSTEM POTASSIUM UPTAKE PROTEIN"/>
    <property type="match status" value="1"/>
</dbReference>
<dbReference type="InterPro" id="IPR002938">
    <property type="entry name" value="FAD-bd"/>
</dbReference>
<dbReference type="Gene3D" id="3.50.50.60">
    <property type="entry name" value="FAD/NAD(P)-binding domain"/>
    <property type="match status" value="1"/>
</dbReference>
<dbReference type="Gene3D" id="3.30.70.2450">
    <property type="match status" value="1"/>
</dbReference>
<evidence type="ECO:0000256" key="3">
    <source>
        <dbReference type="ARBA" id="ARBA00022630"/>
    </source>
</evidence>
<dbReference type="PANTHER" id="PTHR43004:SF19">
    <property type="entry name" value="BINDING MONOOXYGENASE, PUTATIVE (JCVI)-RELATED"/>
    <property type="match status" value="1"/>
</dbReference>
<comment type="similarity">
    <text evidence="2">Belongs to the PheA/TfdB FAD monooxygenase family.</text>
</comment>
<evidence type="ECO:0000256" key="2">
    <source>
        <dbReference type="ARBA" id="ARBA00007801"/>
    </source>
</evidence>
<reference evidence="6 7" key="1">
    <citation type="submission" date="2020-05" db="EMBL/GenBank/DDBJ databases">
        <title>Thioclava electrotropha strain Elox9 finished genome.</title>
        <authorList>
            <person name="Rowe A.R."/>
            <person name="Wilbanks E.G."/>
        </authorList>
    </citation>
    <scope>NUCLEOTIDE SEQUENCE [LARGE SCALE GENOMIC DNA]</scope>
    <source>
        <strain evidence="6 7">Elox9</strain>
    </source>
</reference>
<evidence type="ECO:0000256" key="1">
    <source>
        <dbReference type="ARBA" id="ARBA00001974"/>
    </source>
</evidence>
<dbReference type="SUPFAM" id="SSF52833">
    <property type="entry name" value="Thioredoxin-like"/>
    <property type="match status" value="1"/>
</dbReference>
<dbReference type="Pfam" id="PF01494">
    <property type="entry name" value="FAD_binding_3"/>
    <property type="match status" value="1"/>
</dbReference>
<dbReference type="Proteomes" id="UP000192422">
    <property type="component" value="Chromosome"/>
</dbReference>
<accession>A0ABX6YXV1</accession>
<keyword evidence="4" id="KW-0274">FAD</keyword>
<organism evidence="6 7">
    <name type="scientific">Thioclava electrotropha</name>
    <dbReference type="NCBI Taxonomy" id="1549850"/>
    <lineage>
        <taxon>Bacteria</taxon>
        <taxon>Pseudomonadati</taxon>
        <taxon>Pseudomonadota</taxon>
        <taxon>Alphaproteobacteria</taxon>
        <taxon>Rhodobacterales</taxon>
        <taxon>Paracoccaceae</taxon>
        <taxon>Thioclava</taxon>
    </lineage>
</organism>
<dbReference type="InterPro" id="IPR036249">
    <property type="entry name" value="Thioredoxin-like_sf"/>
</dbReference>
<comment type="cofactor">
    <cofactor evidence="1">
        <name>FAD</name>
        <dbReference type="ChEBI" id="CHEBI:57692"/>
    </cofactor>
</comment>
<name>A0ABX6YXV1_9RHOB</name>
<evidence type="ECO:0000256" key="4">
    <source>
        <dbReference type="ARBA" id="ARBA00022827"/>
    </source>
</evidence>
<dbReference type="Gene3D" id="3.40.30.120">
    <property type="match status" value="1"/>
</dbReference>
<dbReference type="InterPro" id="IPR050641">
    <property type="entry name" value="RIFMO-like"/>
</dbReference>
<proteinExistence type="inferred from homology"/>
<evidence type="ECO:0000259" key="5">
    <source>
        <dbReference type="Pfam" id="PF01494"/>
    </source>
</evidence>
<gene>
    <name evidence="6" type="ORF">AKL02_017900</name>
</gene>